<dbReference type="Gene3D" id="1.20.120.670">
    <property type="entry name" value="N-acetyl-b-d-glucoasminidase"/>
    <property type="match status" value="1"/>
</dbReference>
<dbReference type="GO" id="GO:0005975">
    <property type="term" value="P:carbohydrate metabolic process"/>
    <property type="evidence" value="ECO:0007669"/>
    <property type="project" value="UniProtKB-ARBA"/>
</dbReference>
<feature type="domain" description="Alpha-N-acetylglucosaminidase tim-barrel" evidence="3">
    <location>
        <begin position="123"/>
        <end position="453"/>
    </location>
</feature>
<proteinExistence type="predicted"/>
<evidence type="ECO:0000256" key="1">
    <source>
        <dbReference type="ARBA" id="ARBA00022801"/>
    </source>
</evidence>
<dbReference type="InterPro" id="IPR007781">
    <property type="entry name" value="NAGLU"/>
</dbReference>
<feature type="signal peptide" evidence="2">
    <location>
        <begin position="1"/>
        <end position="17"/>
    </location>
</feature>
<evidence type="ECO:0000259" key="3">
    <source>
        <dbReference type="Pfam" id="PF05089"/>
    </source>
</evidence>
<dbReference type="Pfam" id="PF12971">
    <property type="entry name" value="NAGLU_N"/>
    <property type="match status" value="1"/>
</dbReference>
<keyword evidence="2" id="KW-0732">Signal</keyword>
<evidence type="ECO:0000259" key="5">
    <source>
        <dbReference type="Pfam" id="PF12972"/>
    </source>
</evidence>
<dbReference type="InterPro" id="IPR017853">
    <property type="entry name" value="GH"/>
</dbReference>
<evidence type="ECO:0000259" key="4">
    <source>
        <dbReference type="Pfam" id="PF12971"/>
    </source>
</evidence>
<sequence length="733" mass="83903">MVLAITLIAMLALNVQAGTPNSKKAEAAAYSLVKRILPARLHSSFEVKIINTGKGKDVFELYSKNNRIVLAGSNGIAIASALNYYLKNFARCDIGWNGTNLNIPDPLPQVPAKVVSKTPYDYRYYLNYCTFNYTMSWWDWTRWEKEIDFMALNGINMPLALTGQNIIWHRVYKGLGFSEKDLEGFFSGPAYFNWFWMGNLDGWGGPLPMSWMISHEKLQKKILARQRELGMTPILPAFTGHVPPAFKEKFPNAMLKQTKWSGFPQVSILDPNDPLFIEIGKKFIEEQTKTFGTDHLYSSDTFNENKPPTDDSTFLSEVSKKVYQAMWSADPKAKWIIQGWLFHFQANFWKTPQIKALLNAVPDNKMIVLDLWSENNPVWNKTEAYYGKPWIWCMLHNFGGNISMYGRMDEVALKPASLLNDPAAGNLCGIGLTPEAIEQNPVMYALMLENVWRDQPIHLDEWLKDYTTRRYGKANANAEQAWVVMKNTVYNAGVSNGGPESIITARPTFAEKAACTNTKKGYKPGELLQAWDQLLAASDELKQSEGYRYDLTDLTRQVLANYADTLQRSFAAAYLSGKREQFRQLFKQFIGVIDDMEALLATQDDFLLGRWLNDAKKWGTNADEKALYEKNARNLITLWGDKNSGLHEYACKQWSGMLNDFYKPRWMQFYAVADAVFDNGKAYDQKAFEKEMKEWEWNWVNEKKDYPVKATGNPVDAAKQLHGKYREILRAAY</sequence>
<feature type="domain" description="Alpha-N-acetylglucosaminidase C-terminal" evidence="5">
    <location>
        <begin position="462"/>
        <end position="723"/>
    </location>
</feature>
<accession>A0A4Q7N450</accession>
<evidence type="ECO:0000313" key="7">
    <source>
        <dbReference type="Proteomes" id="UP000293874"/>
    </source>
</evidence>
<keyword evidence="1" id="KW-0378">Hydrolase</keyword>
<dbReference type="Gene3D" id="3.20.20.80">
    <property type="entry name" value="Glycosidases"/>
    <property type="match status" value="1"/>
</dbReference>
<keyword evidence="7" id="KW-1185">Reference proteome</keyword>
<dbReference type="PANTHER" id="PTHR12872:SF1">
    <property type="entry name" value="ALPHA-N-ACETYLGLUCOSAMINIDASE"/>
    <property type="match status" value="1"/>
</dbReference>
<feature type="chain" id="PRO_5020986251" evidence="2">
    <location>
        <begin position="18"/>
        <end position="733"/>
    </location>
</feature>
<dbReference type="Gene3D" id="3.30.379.10">
    <property type="entry name" value="Chitobiase/beta-hexosaminidase domain 2-like"/>
    <property type="match status" value="1"/>
</dbReference>
<dbReference type="InterPro" id="IPR024733">
    <property type="entry name" value="NAGLU_tim-barrel"/>
</dbReference>
<name>A0A4Q7N450_9BACT</name>
<dbReference type="InterPro" id="IPR029018">
    <property type="entry name" value="Hex-like_dom2"/>
</dbReference>
<evidence type="ECO:0000256" key="2">
    <source>
        <dbReference type="SAM" id="SignalP"/>
    </source>
</evidence>
<dbReference type="EMBL" id="SGXA01000001">
    <property type="protein sequence ID" value="RZS75765.1"/>
    <property type="molecule type" value="Genomic_DNA"/>
</dbReference>
<dbReference type="AlphaFoldDB" id="A0A4Q7N450"/>
<feature type="domain" description="Alpha-N-acetylglucosaminidase N-terminal" evidence="4">
    <location>
        <begin position="27"/>
        <end position="108"/>
    </location>
</feature>
<organism evidence="6 7">
    <name type="scientific">Pseudobacter ginsenosidimutans</name>
    <dbReference type="NCBI Taxonomy" id="661488"/>
    <lineage>
        <taxon>Bacteria</taxon>
        <taxon>Pseudomonadati</taxon>
        <taxon>Bacteroidota</taxon>
        <taxon>Chitinophagia</taxon>
        <taxon>Chitinophagales</taxon>
        <taxon>Chitinophagaceae</taxon>
        <taxon>Pseudobacter</taxon>
    </lineage>
</organism>
<comment type="caution">
    <text evidence="6">The sequence shown here is derived from an EMBL/GenBank/DDBJ whole genome shotgun (WGS) entry which is preliminary data.</text>
</comment>
<evidence type="ECO:0000313" key="6">
    <source>
        <dbReference type="EMBL" id="RZS75765.1"/>
    </source>
</evidence>
<dbReference type="InterPro" id="IPR024240">
    <property type="entry name" value="NAGLU_N"/>
</dbReference>
<dbReference type="SUPFAM" id="SSF51445">
    <property type="entry name" value="(Trans)glycosidases"/>
    <property type="match status" value="1"/>
</dbReference>
<gene>
    <name evidence="6" type="ORF">EV199_1638</name>
</gene>
<dbReference type="InterPro" id="IPR024732">
    <property type="entry name" value="NAGLU_C"/>
</dbReference>
<dbReference type="GO" id="GO:0016787">
    <property type="term" value="F:hydrolase activity"/>
    <property type="evidence" value="ECO:0007669"/>
    <property type="project" value="UniProtKB-KW"/>
</dbReference>
<dbReference type="Proteomes" id="UP000293874">
    <property type="component" value="Unassembled WGS sequence"/>
</dbReference>
<dbReference type="Pfam" id="PF05089">
    <property type="entry name" value="NAGLU"/>
    <property type="match status" value="1"/>
</dbReference>
<protein>
    <submittedName>
        <fullName evidence="6">Alpha-N-acetylglucosaminidase</fullName>
    </submittedName>
</protein>
<reference evidence="6 7" key="1">
    <citation type="submission" date="2019-02" db="EMBL/GenBank/DDBJ databases">
        <title>Genomic Encyclopedia of Type Strains, Phase IV (KMG-IV): sequencing the most valuable type-strain genomes for metagenomic binning, comparative biology and taxonomic classification.</title>
        <authorList>
            <person name="Goeker M."/>
        </authorList>
    </citation>
    <scope>NUCLEOTIDE SEQUENCE [LARGE SCALE GENOMIC DNA]</scope>
    <source>
        <strain evidence="6 7">DSM 18116</strain>
    </source>
</reference>
<dbReference type="PANTHER" id="PTHR12872">
    <property type="entry name" value="ALPHA-N-ACETYLGLUCOSAMINIDASE"/>
    <property type="match status" value="1"/>
</dbReference>
<dbReference type="Pfam" id="PF12972">
    <property type="entry name" value="NAGLU_C"/>
    <property type="match status" value="1"/>
</dbReference>